<dbReference type="InParanoid" id="A0A2J7REP3"/>
<reference evidence="2 3" key="1">
    <citation type="submission" date="2017-12" db="EMBL/GenBank/DDBJ databases">
        <title>Hemimetabolous genomes reveal molecular basis of termite eusociality.</title>
        <authorList>
            <person name="Harrison M.C."/>
            <person name="Jongepier E."/>
            <person name="Robertson H.M."/>
            <person name="Arning N."/>
            <person name="Bitard-Feildel T."/>
            <person name="Chao H."/>
            <person name="Childers C.P."/>
            <person name="Dinh H."/>
            <person name="Doddapaneni H."/>
            <person name="Dugan S."/>
            <person name="Gowin J."/>
            <person name="Greiner C."/>
            <person name="Han Y."/>
            <person name="Hu H."/>
            <person name="Hughes D.S.T."/>
            <person name="Huylmans A.-K."/>
            <person name="Kemena C."/>
            <person name="Kremer L.P.M."/>
            <person name="Lee S.L."/>
            <person name="Lopez-Ezquerra A."/>
            <person name="Mallet L."/>
            <person name="Monroy-Kuhn J.M."/>
            <person name="Moser A."/>
            <person name="Murali S.C."/>
            <person name="Muzny D.M."/>
            <person name="Otani S."/>
            <person name="Piulachs M.-D."/>
            <person name="Poelchau M."/>
            <person name="Qu J."/>
            <person name="Schaub F."/>
            <person name="Wada-Katsumata A."/>
            <person name="Worley K.C."/>
            <person name="Xie Q."/>
            <person name="Ylla G."/>
            <person name="Poulsen M."/>
            <person name="Gibbs R.A."/>
            <person name="Schal C."/>
            <person name="Richards S."/>
            <person name="Belles X."/>
            <person name="Korb J."/>
            <person name="Bornberg-Bauer E."/>
        </authorList>
    </citation>
    <scope>NUCLEOTIDE SEQUENCE [LARGE SCALE GENOMIC DNA]</scope>
    <source>
        <tissue evidence="2">Whole body</tissue>
    </source>
</reference>
<keyword evidence="1" id="KW-1133">Transmembrane helix</keyword>
<keyword evidence="3" id="KW-1185">Reference proteome</keyword>
<gene>
    <name evidence="2" type="ORF">B7P43_G16699</name>
</gene>
<evidence type="ECO:0000313" key="2">
    <source>
        <dbReference type="EMBL" id="PNF39296.1"/>
    </source>
</evidence>
<accession>A0A2J7REP3</accession>
<proteinExistence type="predicted"/>
<evidence type="ECO:0000256" key="1">
    <source>
        <dbReference type="SAM" id="Phobius"/>
    </source>
</evidence>
<organism evidence="2 3">
    <name type="scientific">Cryptotermes secundus</name>
    <dbReference type="NCBI Taxonomy" id="105785"/>
    <lineage>
        <taxon>Eukaryota</taxon>
        <taxon>Metazoa</taxon>
        <taxon>Ecdysozoa</taxon>
        <taxon>Arthropoda</taxon>
        <taxon>Hexapoda</taxon>
        <taxon>Insecta</taxon>
        <taxon>Pterygota</taxon>
        <taxon>Neoptera</taxon>
        <taxon>Polyneoptera</taxon>
        <taxon>Dictyoptera</taxon>
        <taxon>Blattodea</taxon>
        <taxon>Blattoidea</taxon>
        <taxon>Termitoidae</taxon>
        <taxon>Kalotermitidae</taxon>
        <taxon>Cryptotermitinae</taxon>
        <taxon>Cryptotermes</taxon>
    </lineage>
</organism>
<comment type="caution">
    <text evidence="2">The sequence shown here is derived from an EMBL/GenBank/DDBJ whole genome shotgun (WGS) entry which is preliminary data.</text>
</comment>
<dbReference type="EMBL" id="NEVH01004959">
    <property type="protein sequence ID" value="PNF39296.1"/>
    <property type="molecule type" value="Genomic_DNA"/>
</dbReference>
<feature type="transmembrane region" description="Helical" evidence="1">
    <location>
        <begin position="44"/>
        <end position="64"/>
    </location>
</feature>
<evidence type="ECO:0000313" key="3">
    <source>
        <dbReference type="Proteomes" id="UP000235965"/>
    </source>
</evidence>
<dbReference type="AlphaFoldDB" id="A0A2J7REP3"/>
<keyword evidence="1" id="KW-0812">Transmembrane</keyword>
<name>A0A2J7REP3_9NEOP</name>
<protein>
    <submittedName>
        <fullName evidence="2">Uncharacterized protein</fullName>
    </submittedName>
</protein>
<keyword evidence="1" id="KW-0472">Membrane</keyword>
<dbReference type="Proteomes" id="UP000235965">
    <property type="component" value="Unassembled WGS sequence"/>
</dbReference>
<sequence>MFINIYTLSNCGFEIFLFFVIFWKLSIVFSLPLLQIFIQNYEVWYMSMILVLHGFQIYGVNILLEARKWSVKTQVRYLIIWMSFNYCMLCHLHSDVTDETVTAAHNEWDLQIPQLLGKRD</sequence>
<feature type="transmembrane region" description="Helical" evidence="1">
    <location>
        <begin position="12"/>
        <end position="38"/>
    </location>
</feature>